<dbReference type="STRING" id="1802074.A3J15_03320"/>
<keyword evidence="1" id="KW-0812">Transmembrane</keyword>
<sequence>MQNKKVLIGVVVVILLLVGVFFITKGNKEIAPNEAKSDELLPEGEVFPTVDASTTVELKADRLKREVTLTIEGIPSGTTDIEYEMSYIAEGDLPKGVIGTIEVKGKTTIEKTGITLGTCSSGACVYDKGVKSIKVALKFNGAYGSRSFEKEFDI</sequence>
<dbReference type="EMBL" id="MGAY01000018">
    <property type="protein sequence ID" value="OGK56957.1"/>
    <property type="molecule type" value="Genomic_DNA"/>
</dbReference>
<evidence type="ECO:0000313" key="3">
    <source>
        <dbReference type="Proteomes" id="UP000176376"/>
    </source>
</evidence>
<dbReference type="Proteomes" id="UP000176376">
    <property type="component" value="Unassembled WGS sequence"/>
</dbReference>
<proteinExistence type="predicted"/>
<name>A0A1F7JN12_9BACT</name>
<accession>A0A1F7JN12</accession>
<keyword evidence="1" id="KW-1133">Transmembrane helix</keyword>
<comment type="caution">
    <text evidence="2">The sequence shown here is derived from an EMBL/GenBank/DDBJ whole genome shotgun (WGS) entry which is preliminary data.</text>
</comment>
<evidence type="ECO:0000313" key="2">
    <source>
        <dbReference type="EMBL" id="OGK56957.1"/>
    </source>
</evidence>
<keyword evidence="1" id="KW-0472">Membrane</keyword>
<gene>
    <name evidence="2" type="ORF">A3J15_03320</name>
</gene>
<reference evidence="2 3" key="1">
    <citation type="journal article" date="2016" name="Nat. Commun.">
        <title>Thousands of microbial genomes shed light on interconnected biogeochemical processes in an aquifer system.</title>
        <authorList>
            <person name="Anantharaman K."/>
            <person name="Brown C.T."/>
            <person name="Hug L.A."/>
            <person name="Sharon I."/>
            <person name="Castelle C.J."/>
            <person name="Probst A.J."/>
            <person name="Thomas B.C."/>
            <person name="Singh A."/>
            <person name="Wilkins M.J."/>
            <person name="Karaoz U."/>
            <person name="Brodie E.L."/>
            <person name="Williams K.H."/>
            <person name="Hubbard S.S."/>
            <person name="Banfield J.F."/>
        </authorList>
    </citation>
    <scope>NUCLEOTIDE SEQUENCE [LARGE SCALE GENOMIC DNA]</scope>
</reference>
<evidence type="ECO:0000256" key="1">
    <source>
        <dbReference type="SAM" id="Phobius"/>
    </source>
</evidence>
<dbReference type="AlphaFoldDB" id="A0A1F7JN12"/>
<protein>
    <submittedName>
        <fullName evidence="2">Uncharacterized protein</fullName>
    </submittedName>
</protein>
<organism evidence="2 3">
    <name type="scientific">Candidatus Roizmanbacteria bacterium RIFCSPLOWO2_02_FULL_38_10</name>
    <dbReference type="NCBI Taxonomy" id="1802074"/>
    <lineage>
        <taxon>Bacteria</taxon>
        <taxon>Candidatus Roizmaniibacteriota</taxon>
    </lineage>
</organism>
<feature type="transmembrane region" description="Helical" evidence="1">
    <location>
        <begin position="6"/>
        <end position="24"/>
    </location>
</feature>